<accession>A0A1C6TXS3</accession>
<dbReference type="SUPFAM" id="SSF52540">
    <property type="entry name" value="P-loop containing nucleoside triphosphate hydrolases"/>
    <property type="match status" value="1"/>
</dbReference>
<keyword evidence="4 7" id="KW-0658">Purine biosynthesis</keyword>
<dbReference type="Gene3D" id="1.10.300.10">
    <property type="entry name" value="Adenylosuccinate Synthetase, subunit A, domain 2"/>
    <property type="match status" value="1"/>
</dbReference>
<dbReference type="PANTHER" id="PTHR11846">
    <property type="entry name" value="ADENYLOSUCCINATE SYNTHETASE"/>
    <property type="match status" value="1"/>
</dbReference>
<keyword evidence="10" id="KW-1185">Reference proteome</keyword>
<feature type="active site" description="Proton donor" evidence="7">
    <location>
        <position position="83"/>
    </location>
</feature>
<comment type="subcellular location">
    <subcellularLocation>
        <location evidence="7">Cytoplasm</location>
    </subcellularLocation>
</comment>
<feature type="binding site" description="in other chain" evidence="7">
    <location>
        <position position="278"/>
    </location>
    <ligand>
        <name>IMP</name>
        <dbReference type="ChEBI" id="CHEBI:58053"/>
        <note>ligand shared between dimeric partners</note>
    </ligand>
</feature>
<evidence type="ECO:0000256" key="8">
    <source>
        <dbReference type="SAM" id="MobiDB-lite"/>
    </source>
</evidence>
<evidence type="ECO:0000313" key="10">
    <source>
        <dbReference type="Proteomes" id="UP000198937"/>
    </source>
</evidence>
<feature type="active site" description="Proton acceptor" evidence="7">
    <location>
        <position position="53"/>
    </location>
</feature>
<dbReference type="Gene3D" id="3.90.170.10">
    <property type="entry name" value="Adenylosuccinate Synthetase, subunit A, domain 3"/>
    <property type="match status" value="1"/>
</dbReference>
<dbReference type="GO" id="GO:0005525">
    <property type="term" value="F:GTP binding"/>
    <property type="evidence" value="ECO:0007669"/>
    <property type="project" value="UniProtKB-UniRule"/>
</dbReference>
<evidence type="ECO:0000256" key="6">
    <source>
        <dbReference type="ARBA" id="ARBA00023134"/>
    </source>
</evidence>
<evidence type="ECO:0000256" key="4">
    <source>
        <dbReference type="ARBA" id="ARBA00022755"/>
    </source>
</evidence>
<organism evidence="9 10">
    <name type="scientific">Micromonospora yangpuensis</name>
    <dbReference type="NCBI Taxonomy" id="683228"/>
    <lineage>
        <taxon>Bacteria</taxon>
        <taxon>Bacillati</taxon>
        <taxon>Actinomycetota</taxon>
        <taxon>Actinomycetes</taxon>
        <taxon>Micromonosporales</taxon>
        <taxon>Micromonosporaceae</taxon>
        <taxon>Micromonospora</taxon>
    </lineage>
</organism>
<comment type="catalytic activity">
    <reaction evidence="7">
        <text>IMP + L-aspartate + GTP = N(6)-(1,2-dicarboxyethyl)-AMP + GDP + phosphate + 2 H(+)</text>
        <dbReference type="Rhea" id="RHEA:15753"/>
        <dbReference type="ChEBI" id="CHEBI:15378"/>
        <dbReference type="ChEBI" id="CHEBI:29991"/>
        <dbReference type="ChEBI" id="CHEBI:37565"/>
        <dbReference type="ChEBI" id="CHEBI:43474"/>
        <dbReference type="ChEBI" id="CHEBI:57567"/>
        <dbReference type="ChEBI" id="CHEBI:58053"/>
        <dbReference type="ChEBI" id="CHEBI:58189"/>
        <dbReference type="EC" id="6.3.4.4"/>
    </reaction>
</comment>
<dbReference type="GO" id="GO:0004019">
    <property type="term" value="F:adenylosuccinate synthase activity"/>
    <property type="evidence" value="ECO:0007669"/>
    <property type="project" value="UniProtKB-UniRule"/>
</dbReference>
<feature type="region of interest" description="Disordered" evidence="8">
    <location>
        <begin position="407"/>
        <end position="467"/>
    </location>
</feature>
<dbReference type="InterPro" id="IPR001114">
    <property type="entry name" value="Adenylosuccinate_synthetase"/>
</dbReference>
<dbReference type="InterPro" id="IPR042109">
    <property type="entry name" value="Adenylosuccinate_synth_dom1"/>
</dbReference>
<proteinExistence type="inferred from homology"/>
<dbReference type="Proteomes" id="UP000198937">
    <property type="component" value="Unassembled WGS sequence"/>
</dbReference>
<dbReference type="InterPro" id="IPR027417">
    <property type="entry name" value="P-loop_NTPase"/>
</dbReference>
<evidence type="ECO:0000256" key="2">
    <source>
        <dbReference type="ARBA" id="ARBA00022723"/>
    </source>
</evidence>
<dbReference type="InterPro" id="IPR042110">
    <property type="entry name" value="Adenylosuccinate_synth_dom2"/>
</dbReference>
<dbReference type="AlphaFoldDB" id="A0A1C6TXS3"/>
<dbReference type="Gene3D" id="3.40.440.10">
    <property type="entry name" value="Adenylosuccinate Synthetase, subunit A, domain 1"/>
    <property type="match status" value="1"/>
</dbReference>
<dbReference type="STRING" id="683228.GA0070617_0322"/>
<keyword evidence="6 7" id="KW-0342">GTP-binding</keyword>
<dbReference type="SMART" id="SM00788">
    <property type="entry name" value="Adenylsucc_synt"/>
    <property type="match status" value="1"/>
</dbReference>
<feature type="binding site" description="in other chain" evidence="7">
    <location>
        <position position="263"/>
    </location>
    <ligand>
        <name>IMP</name>
        <dbReference type="ChEBI" id="CHEBI:58053"/>
        <note>ligand shared between dimeric partners</note>
    </ligand>
</feature>
<dbReference type="InterPro" id="IPR042111">
    <property type="entry name" value="Adenylosuccinate_synth_dom3"/>
</dbReference>
<dbReference type="GO" id="GO:0044208">
    <property type="term" value="P:'de novo' AMP biosynthetic process"/>
    <property type="evidence" value="ECO:0007669"/>
    <property type="project" value="UniProtKB-UniRule"/>
</dbReference>
<dbReference type="HAMAP" id="MF_00011">
    <property type="entry name" value="Adenylosucc_synth"/>
    <property type="match status" value="1"/>
</dbReference>
<dbReference type="EC" id="6.3.4.4" evidence="7"/>
<gene>
    <name evidence="7" type="primary">purA</name>
    <name evidence="9" type="ORF">GA0070617_0322</name>
</gene>
<dbReference type="EMBL" id="FMIA01000002">
    <property type="protein sequence ID" value="SCL46595.1"/>
    <property type="molecule type" value="Genomic_DNA"/>
</dbReference>
<keyword evidence="1 7" id="KW-0436">Ligase</keyword>
<dbReference type="PANTHER" id="PTHR11846:SF0">
    <property type="entry name" value="ADENYLOSUCCINATE SYNTHETASE"/>
    <property type="match status" value="1"/>
</dbReference>
<evidence type="ECO:0000313" key="9">
    <source>
        <dbReference type="EMBL" id="SCL46595.1"/>
    </source>
</evidence>
<keyword evidence="7" id="KW-0963">Cytoplasm</keyword>
<comment type="function">
    <text evidence="7">Plays an important role in the de novo pathway of purine nucleotide biosynthesis. Catalyzes the first committed step in the biosynthesis of AMP from IMP.</text>
</comment>
<comment type="similarity">
    <text evidence="7">Belongs to the adenylosuccinate synthetase family.</text>
</comment>
<feature type="region of interest" description="Disordered" evidence="8">
    <location>
        <begin position="1"/>
        <end position="39"/>
    </location>
</feature>
<keyword evidence="2 7" id="KW-0479">Metal-binding</keyword>
<evidence type="ECO:0000256" key="3">
    <source>
        <dbReference type="ARBA" id="ARBA00022741"/>
    </source>
</evidence>
<dbReference type="GO" id="GO:0046040">
    <property type="term" value="P:IMP metabolic process"/>
    <property type="evidence" value="ECO:0007669"/>
    <property type="project" value="TreeGrafter"/>
</dbReference>
<dbReference type="Pfam" id="PF00709">
    <property type="entry name" value="Adenylsucc_synt"/>
    <property type="match status" value="1"/>
</dbReference>
<feature type="binding site" evidence="7">
    <location>
        <begin position="368"/>
        <end position="370"/>
    </location>
    <ligand>
        <name>GTP</name>
        <dbReference type="ChEBI" id="CHEBI:37565"/>
    </ligand>
</feature>
<name>A0A1C6TXS3_9ACTN</name>
<evidence type="ECO:0000256" key="7">
    <source>
        <dbReference type="HAMAP-Rule" id="MF_00011"/>
    </source>
</evidence>
<sequence>MNPTTRTPGPVGGGTGRAGDRHRRPRFPRPNGTGGGIGAGGRHVMVVDLSYGDAGKGTVVDWLCATRPVHTVIRFNGGAQAAHNVVLRDGRHHTFAQFGAGTFRPGVRTHLARQVVVDPLALAAEAEHLAAVGVPDALDRLTVDGEALLATPYHRAANRARELARGDDRHGSCGLGVGETMAYALSHPDEAPRVADCHNPVVLRRRLTALADRLTAELGPLDAPPVEDCLPAFTGFAERVTIVDRTYLAGVLRAGTCVFEGAQGVLLDEWHGFHPYTTWSTTTFANAEALLAEAGLAGQAERLGVLRTVTTRHGPGPLVTEDPTLPLADPHNPTNPWQGRFRFGHFDAVAHRYALDVVGGVDGLALTHLDLADRGLDLRICRRYSTPDELAPGGPDGSVTDRLVPVDPDGSATDRLVPVAPDGSVTERLVPGDPGGPVPGRALDPLMPRRPGGSAPDPGFDRLVPGPAGDLDRQAALTARLLDARPVYDPGTPEDWPEAVSVALDVPVVLTSHSPTAEGKVEWARALPTPVA</sequence>
<keyword evidence="5 7" id="KW-0460">Magnesium</keyword>
<comment type="cofactor">
    <cofactor evidence="7">
        <name>Mg(2+)</name>
        <dbReference type="ChEBI" id="CHEBI:18420"/>
    </cofactor>
    <text evidence="7">Binds 1 Mg(2+) ion per subunit.</text>
</comment>
<comment type="pathway">
    <text evidence="7">Purine metabolism; AMP biosynthesis via de novo pathway; AMP from IMP: step 1/2.</text>
</comment>
<keyword evidence="3 7" id="KW-0547">Nucleotide-binding</keyword>
<dbReference type="GO" id="GO:0005737">
    <property type="term" value="C:cytoplasm"/>
    <property type="evidence" value="ECO:0007669"/>
    <property type="project" value="UniProtKB-SubCell"/>
</dbReference>
<dbReference type="UniPathway" id="UPA00075">
    <property type="reaction ID" value="UER00335"/>
</dbReference>
<comment type="subunit">
    <text evidence="7">Homodimer.</text>
</comment>
<evidence type="ECO:0000256" key="1">
    <source>
        <dbReference type="ARBA" id="ARBA00022598"/>
    </source>
</evidence>
<comment type="caution">
    <text evidence="7">Lacks conserved residue(s) required for the propagation of feature annotation.</text>
</comment>
<dbReference type="GO" id="GO:0000287">
    <property type="term" value="F:magnesium ion binding"/>
    <property type="evidence" value="ECO:0007669"/>
    <property type="project" value="UniProtKB-UniRule"/>
</dbReference>
<feature type="binding site" evidence="7">
    <location>
        <position position="53"/>
    </location>
    <ligand>
        <name>Mg(2+)</name>
        <dbReference type="ChEBI" id="CHEBI:18420"/>
    </ligand>
</feature>
<evidence type="ECO:0000256" key="5">
    <source>
        <dbReference type="ARBA" id="ARBA00022842"/>
    </source>
</evidence>
<protein>
    <recommendedName>
        <fullName evidence="7">Adenylosuccinate synthetase</fullName>
        <shortName evidence="7">AMPSase</shortName>
        <shortName evidence="7">AdSS</shortName>
        <ecNumber evidence="7">6.3.4.4</ecNumber>
    </recommendedName>
    <alternativeName>
        <fullName evidence="7">IMP--aspartate ligase</fullName>
    </alternativeName>
</protein>
<reference evidence="9 10" key="1">
    <citation type="submission" date="2016-06" db="EMBL/GenBank/DDBJ databases">
        <authorList>
            <person name="Kjaerup R.B."/>
            <person name="Dalgaard T.S."/>
            <person name="Juul-Madsen H.R."/>
        </authorList>
    </citation>
    <scope>NUCLEOTIDE SEQUENCE [LARGE SCALE GENOMIC DNA]</scope>
    <source>
        <strain evidence="9 10">DSM 45577</strain>
    </source>
</reference>